<gene>
    <name evidence="1" type="ORF">TCON_2859</name>
</gene>
<evidence type="ECO:0000313" key="2">
    <source>
        <dbReference type="Proteomes" id="UP001516464"/>
    </source>
</evidence>
<dbReference type="Proteomes" id="UP001516464">
    <property type="component" value="Unassembled WGS sequence"/>
</dbReference>
<organism evidence="1 2">
    <name type="scientific">Astathelohania contejeani</name>
    <dbReference type="NCBI Taxonomy" id="164912"/>
    <lineage>
        <taxon>Eukaryota</taxon>
        <taxon>Fungi</taxon>
        <taxon>Fungi incertae sedis</taxon>
        <taxon>Microsporidia</taxon>
        <taxon>Astathelohaniidae</taxon>
        <taxon>Astathelohania</taxon>
    </lineage>
</organism>
<proteinExistence type="predicted"/>
<dbReference type="EMBL" id="SBIQ01001367">
    <property type="protein sequence ID" value="KAF7670481.1"/>
    <property type="molecule type" value="Genomic_DNA"/>
</dbReference>
<evidence type="ECO:0000313" key="1">
    <source>
        <dbReference type="EMBL" id="KAF7670481.1"/>
    </source>
</evidence>
<comment type="caution">
    <text evidence="1">The sequence shown here is derived from an EMBL/GenBank/DDBJ whole genome shotgun (WGS) entry which is preliminary data.</text>
</comment>
<sequence length="170" mass="20067">NGELVEIPKISNFCTYKLILSQKERNCILTVDLEIKTNLNIYLCKFISEGIVKCAENIGISNFDDDYEIELQRKEGFYHFKYIYNVRNEKNNSFHEIITYTGSWQPSTECHSSEVVSRVWRYWLGKQNKLESISQFRKGLGIKGDKIKTTMFKFKFHLCFGDRTNNKKHV</sequence>
<name>A0ABQ7HUT1_9MICR</name>
<keyword evidence="2" id="KW-1185">Reference proteome</keyword>
<feature type="non-terminal residue" evidence="1">
    <location>
        <position position="170"/>
    </location>
</feature>
<feature type="non-terminal residue" evidence="1">
    <location>
        <position position="1"/>
    </location>
</feature>
<protein>
    <submittedName>
        <fullName evidence="1">Uncharacterized protein</fullName>
    </submittedName>
</protein>
<accession>A0ABQ7HUT1</accession>
<reference evidence="1 2" key="1">
    <citation type="submission" date="2019-01" db="EMBL/GenBank/DDBJ databases">
        <title>Genomes sequencing and comparative genomics of infectious freshwater microsporidia, Cucumispora dikerogammari and Thelohania contejeani.</title>
        <authorList>
            <person name="Cormier A."/>
            <person name="Giraud I."/>
            <person name="Wattier R."/>
            <person name="Teixeira M."/>
            <person name="Grandjean F."/>
            <person name="Rigaud T."/>
            <person name="Cordaux R."/>
        </authorList>
    </citation>
    <scope>NUCLEOTIDE SEQUENCE [LARGE SCALE GENOMIC DNA]</scope>
    <source>
        <strain evidence="1">T1</strain>
        <tissue evidence="1">Spores</tissue>
    </source>
</reference>